<dbReference type="PANTHER" id="PTHR11061">
    <property type="entry name" value="RNA M5U METHYLTRANSFERASE"/>
    <property type="match status" value="1"/>
</dbReference>
<evidence type="ECO:0000259" key="5">
    <source>
        <dbReference type="PROSITE" id="PS50926"/>
    </source>
</evidence>
<dbReference type="InterPro" id="IPR030391">
    <property type="entry name" value="MeTrfase_TrmA_CS"/>
</dbReference>
<gene>
    <name evidence="6" type="ORF">H5V45_02625</name>
</gene>
<protein>
    <submittedName>
        <fullName evidence="6">Class I SAM-dependent RNA methyltransferase</fullName>
    </submittedName>
</protein>
<evidence type="ECO:0000313" key="6">
    <source>
        <dbReference type="EMBL" id="MBB6626207.1"/>
    </source>
</evidence>
<feature type="binding site" evidence="4">
    <location>
        <position position="324"/>
    </location>
    <ligand>
        <name>S-adenosyl-L-methionine</name>
        <dbReference type="ChEBI" id="CHEBI:59789"/>
    </ligand>
</feature>
<keyword evidence="2 4" id="KW-0808">Transferase</keyword>
<feature type="domain" description="TRAM" evidence="5">
    <location>
        <begin position="13"/>
        <end position="76"/>
    </location>
</feature>
<evidence type="ECO:0000256" key="1">
    <source>
        <dbReference type="ARBA" id="ARBA00022603"/>
    </source>
</evidence>
<dbReference type="AlphaFoldDB" id="A0A7X0RDF9"/>
<reference evidence="6 7" key="1">
    <citation type="submission" date="2020-08" db="EMBL/GenBank/DDBJ databases">
        <authorList>
            <person name="Seo M.-J."/>
        </authorList>
    </citation>
    <scope>NUCLEOTIDE SEQUENCE [LARGE SCALE GENOMIC DNA]</scope>
    <source>
        <strain evidence="6 7">KIGAM211</strain>
    </source>
</reference>
<name>A0A7X0RDF9_9ACTN</name>
<dbReference type="EMBL" id="JACKXE010000001">
    <property type="protein sequence ID" value="MBB6626207.1"/>
    <property type="molecule type" value="Genomic_DNA"/>
</dbReference>
<dbReference type="Proteomes" id="UP000523955">
    <property type="component" value="Unassembled WGS sequence"/>
</dbReference>
<organism evidence="6 7">
    <name type="scientific">Nocardioides luti</name>
    <dbReference type="NCBI Taxonomy" id="2761101"/>
    <lineage>
        <taxon>Bacteria</taxon>
        <taxon>Bacillati</taxon>
        <taxon>Actinomycetota</taxon>
        <taxon>Actinomycetes</taxon>
        <taxon>Propionibacteriales</taxon>
        <taxon>Nocardioidaceae</taxon>
        <taxon>Nocardioides</taxon>
    </lineage>
</organism>
<dbReference type="GO" id="GO:0070475">
    <property type="term" value="P:rRNA base methylation"/>
    <property type="evidence" value="ECO:0007669"/>
    <property type="project" value="TreeGrafter"/>
</dbReference>
<dbReference type="Gene3D" id="2.40.50.140">
    <property type="entry name" value="Nucleic acid-binding proteins"/>
    <property type="match status" value="1"/>
</dbReference>
<dbReference type="Gene3D" id="3.40.50.150">
    <property type="entry name" value="Vaccinia Virus protein VP39"/>
    <property type="match status" value="2"/>
</dbReference>
<keyword evidence="1 4" id="KW-0489">Methyltransferase</keyword>
<evidence type="ECO:0000256" key="4">
    <source>
        <dbReference type="PROSITE-ProRule" id="PRU01024"/>
    </source>
</evidence>
<dbReference type="GO" id="GO:0070041">
    <property type="term" value="F:rRNA (uridine-C5-)-methyltransferase activity"/>
    <property type="evidence" value="ECO:0007669"/>
    <property type="project" value="TreeGrafter"/>
</dbReference>
<dbReference type="PANTHER" id="PTHR11061:SF30">
    <property type="entry name" value="TRNA (URACIL(54)-C(5))-METHYLTRANSFERASE"/>
    <property type="match status" value="1"/>
</dbReference>
<dbReference type="Pfam" id="PF01938">
    <property type="entry name" value="TRAM"/>
    <property type="match status" value="1"/>
</dbReference>
<feature type="binding site" evidence="4">
    <location>
        <position position="227"/>
    </location>
    <ligand>
        <name>S-adenosyl-L-methionine</name>
        <dbReference type="ChEBI" id="CHEBI:59789"/>
    </ligand>
</feature>
<dbReference type="SUPFAM" id="SSF50249">
    <property type="entry name" value="Nucleic acid-binding proteins"/>
    <property type="match status" value="1"/>
</dbReference>
<dbReference type="CDD" id="cd02440">
    <property type="entry name" value="AdoMet_MTases"/>
    <property type="match status" value="1"/>
</dbReference>
<dbReference type="RefSeq" id="WP_185251505.1">
    <property type="nucleotide sequence ID" value="NZ_JACKXE010000001.1"/>
</dbReference>
<evidence type="ECO:0000256" key="2">
    <source>
        <dbReference type="ARBA" id="ARBA00022679"/>
    </source>
</evidence>
<keyword evidence="3 4" id="KW-0949">S-adenosyl-L-methionine</keyword>
<evidence type="ECO:0000256" key="3">
    <source>
        <dbReference type="ARBA" id="ARBA00022691"/>
    </source>
</evidence>
<comment type="caution">
    <text evidence="6">The sequence shown here is derived from an EMBL/GenBank/DDBJ whole genome shotgun (WGS) entry which is preliminary data.</text>
</comment>
<evidence type="ECO:0000313" key="7">
    <source>
        <dbReference type="Proteomes" id="UP000523955"/>
    </source>
</evidence>
<keyword evidence="7" id="KW-1185">Reference proteome</keyword>
<dbReference type="PROSITE" id="PS01231">
    <property type="entry name" value="TRMA_2"/>
    <property type="match status" value="1"/>
</dbReference>
<dbReference type="InterPro" id="IPR012340">
    <property type="entry name" value="NA-bd_OB-fold"/>
</dbReference>
<dbReference type="InterPro" id="IPR029063">
    <property type="entry name" value="SAM-dependent_MTases_sf"/>
</dbReference>
<feature type="binding site" evidence="4">
    <location>
        <position position="256"/>
    </location>
    <ligand>
        <name>S-adenosyl-L-methionine</name>
        <dbReference type="ChEBI" id="CHEBI:59789"/>
    </ligand>
</feature>
<dbReference type="InterPro" id="IPR002792">
    <property type="entry name" value="TRAM_dom"/>
</dbReference>
<dbReference type="InterPro" id="IPR010280">
    <property type="entry name" value="U5_MeTrfase_fam"/>
</dbReference>
<feature type="active site" description="Nucleophile" evidence="4">
    <location>
        <position position="351"/>
    </location>
</feature>
<dbReference type="Gene3D" id="2.40.50.1070">
    <property type="match status" value="1"/>
</dbReference>
<comment type="similarity">
    <text evidence="4">Belongs to the class I-like SAM-binding methyltransferase superfamily. RNA M5U methyltransferase family.</text>
</comment>
<dbReference type="Pfam" id="PF01135">
    <property type="entry name" value="PCMT"/>
    <property type="match status" value="1"/>
</dbReference>
<feature type="binding site" evidence="4">
    <location>
        <position position="280"/>
    </location>
    <ligand>
        <name>S-adenosyl-L-methionine</name>
        <dbReference type="ChEBI" id="CHEBI:59789"/>
    </ligand>
</feature>
<accession>A0A7X0RDF9</accession>
<proteinExistence type="inferred from homology"/>
<dbReference type="Pfam" id="PF05958">
    <property type="entry name" value="tRNA_U5-meth_tr"/>
    <property type="match status" value="1"/>
</dbReference>
<dbReference type="SUPFAM" id="SSF53335">
    <property type="entry name" value="S-adenosyl-L-methionine-dependent methyltransferases"/>
    <property type="match status" value="1"/>
</dbReference>
<dbReference type="PROSITE" id="PS50926">
    <property type="entry name" value="TRAM"/>
    <property type="match status" value="1"/>
</dbReference>
<dbReference type="PROSITE" id="PS51687">
    <property type="entry name" value="SAM_MT_RNA_M5U"/>
    <property type="match status" value="1"/>
</dbReference>
<sequence>MSRHVRARKAKGASKVGERFEAVVGPVAHGGHCIVRLPEPEARVVFVRHAIPGERVVVEITEGTEGDRFWRGDAVEVLEASPDRVEPPCPHAGPDLCGGCDFQHVSLQRQRDLKAAVVREQLARLAKIDVPVAVEQVAGDEDGLRWRTRVQYAQGPRGQRAMRKHRSREAVPVDDCLIARHDAREVHPPGSTLDRTAATATSVVHERVTTRLDGSHGFAVEADGFWQVHPGAPRVLVETVLAFLQPQAGEKVMDLYSGVGLFARFLAEAVGQQGRVVAIEGDRLATGHARTNLADFPRTKIECGAVADVLASSYDEPFDLVVLDPPREGARRQVVEQIVDRAPRAVAYVACDPAALARDVGIFAEHGYTLERLRAFDLFPMTHHVECVALLTRVGAGTR</sequence>